<accession>A0A542SSI2</accession>
<evidence type="ECO:0000313" key="4">
    <source>
        <dbReference type="Proteomes" id="UP000316181"/>
    </source>
</evidence>
<feature type="signal peptide" evidence="1">
    <location>
        <begin position="1"/>
        <end position="24"/>
    </location>
</feature>
<feature type="chain" id="PRO_5021959341" description="DUF8094 domain-containing protein" evidence="1">
    <location>
        <begin position="25"/>
        <end position="328"/>
    </location>
</feature>
<dbReference type="EMBL" id="VFNV01000001">
    <property type="protein sequence ID" value="TQK77227.1"/>
    <property type="molecule type" value="Genomic_DNA"/>
</dbReference>
<evidence type="ECO:0000259" key="2">
    <source>
        <dbReference type="Pfam" id="PF26366"/>
    </source>
</evidence>
<dbReference type="AlphaFoldDB" id="A0A542SSI2"/>
<dbReference type="OrthoDB" id="3266092at2"/>
<evidence type="ECO:0000256" key="1">
    <source>
        <dbReference type="SAM" id="SignalP"/>
    </source>
</evidence>
<dbReference type="InterPro" id="IPR058407">
    <property type="entry name" value="DUF8094"/>
</dbReference>
<dbReference type="PROSITE" id="PS51257">
    <property type="entry name" value="PROKAR_LIPOPROTEIN"/>
    <property type="match status" value="1"/>
</dbReference>
<dbReference type="Proteomes" id="UP000316181">
    <property type="component" value="Unassembled WGS sequence"/>
</dbReference>
<keyword evidence="4" id="KW-1185">Reference proteome</keyword>
<reference evidence="3 4" key="1">
    <citation type="submission" date="2019-06" db="EMBL/GenBank/DDBJ databases">
        <title>Sequencing the genomes of 1000 actinobacteria strains.</title>
        <authorList>
            <person name="Klenk H.-P."/>
        </authorList>
    </citation>
    <scope>NUCLEOTIDE SEQUENCE [LARGE SCALE GENOMIC DNA]</scope>
    <source>
        <strain evidence="3 4">DSM 10596</strain>
    </source>
</reference>
<comment type="caution">
    <text evidence="3">The sequence shown here is derived from an EMBL/GenBank/DDBJ whole genome shotgun (WGS) entry which is preliminary data.</text>
</comment>
<sequence>MKSARTVAAWAASGALVLSLGACAQELPQPHPSVTSKPNEASLTDSQVDHVSARIGDALAAADKARDAQQLQGVVTGPAAAMRASEYKIAAATKSEDEITPLPVELQSVAITTTQTWPRASFVVTVQPEDLQPQRLVVFTQEDARHNYELWGWARLFPGVNLQISSPAQDAADSTGLATPIDDAVSDYVDVLNKGTGSTYADQFESDALRTAIETRRSELGSALKKVKGTFSYQVSAPKDAQRFAWRTADGGAIVIVPLSATETAKAPKGATITPDATTKALLGGATVKNSLIVDRQLVVALTIPPTGSTDKMQAVGAENVRTSARLK</sequence>
<gene>
    <name evidence="3" type="ORF">FB389_1944</name>
</gene>
<protein>
    <recommendedName>
        <fullName evidence="2">DUF8094 domain-containing protein</fullName>
    </recommendedName>
</protein>
<dbReference type="RefSeq" id="WP_142113053.1">
    <property type="nucleotide sequence ID" value="NZ_BAAATB010000006.1"/>
</dbReference>
<feature type="domain" description="DUF8094" evidence="2">
    <location>
        <begin position="61"/>
        <end position="323"/>
    </location>
</feature>
<dbReference type="Pfam" id="PF26366">
    <property type="entry name" value="DUF8094"/>
    <property type="match status" value="1"/>
</dbReference>
<organism evidence="3 4">
    <name type="scientific">Rarobacter incanus</name>
    <dbReference type="NCBI Taxonomy" id="153494"/>
    <lineage>
        <taxon>Bacteria</taxon>
        <taxon>Bacillati</taxon>
        <taxon>Actinomycetota</taxon>
        <taxon>Actinomycetes</taxon>
        <taxon>Micrococcales</taxon>
        <taxon>Rarobacteraceae</taxon>
        <taxon>Rarobacter</taxon>
    </lineage>
</organism>
<evidence type="ECO:0000313" key="3">
    <source>
        <dbReference type="EMBL" id="TQK77227.1"/>
    </source>
</evidence>
<name>A0A542SSI2_9MICO</name>
<proteinExistence type="predicted"/>
<keyword evidence="1" id="KW-0732">Signal</keyword>